<evidence type="ECO:0000256" key="9">
    <source>
        <dbReference type="PIRNR" id="PIRNR017228"/>
    </source>
</evidence>
<evidence type="ECO:0000256" key="1">
    <source>
        <dbReference type="ARBA" id="ARBA00004141"/>
    </source>
</evidence>
<dbReference type="EMBL" id="DS268427">
    <property type="protein sequence ID" value="EFO93800.1"/>
    <property type="molecule type" value="Genomic_DNA"/>
</dbReference>
<dbReference type="eggNOG" id="KOG2987">
    <property type="taxonomic scope" value="Eukaryota"/>
</dbReference>
<dbReference type="SMART" id="SM01269">
    <property type="entry name" value="Lipid_DES"/>
    <property type="match status" value="1"/>
</dbReference>
<sequence length="375" mass="43346">MGQAPAKEEDFSWAYTEEPHASRRKEMLAKYPQIKELFGQDKAFRPVVVSMVIAQIVFAYLLRGNLTEVILNRKIIFPDSDWFLILLQAYFVSGTINHSLTLAVHEVSHNQAFGTSRPLANRIFGFIANLPMCIPMSISFKKYHLEHHRNLGEDIIDTDVPTEFEANVFRTWFGKMIWMCLQPLFYGIRPFMLYPKSMTDLELINVGIQLAFSTFIYTQFGPKSFFFLFGGLVLGMGLHPCAGHFVSEHYVFKKDQETYSYYGPINMVVFNVGYHVEHHDFPYITGSNLPKVREIAPEYYENWQTHESWVGMMADFIFNPNMTLRKRIKRKYAKPDQFSFYGTGPYETSHVYKSIANVVNTLTGFGGRKSVVKCD</sequence>
<dbReference type="OrthoDB" id="200948at2759"/>
<proteinExistence type="inferred from homology"/>
<evidence type="ECO:0000256" key="7">
    <source>
        <dbReference type="ARBA" id="ARBA00023098"/>
    </source>
</evidence>
<dbReference type="PANTHER" id="PTHR12879:SF8">
    <property type="entry name" value="SPHINGOLIPID DELTA(4)-DESATURASE DES1"/>
    <property type="match status" value="1"/>
</dbReference>
<keyword evidence="8 9" id="KW-0472">Membrane</keyword>
<keyword evidence="6 9" id="KW-0560">Oxidoreductase</keyword>
<dbReference type="GO" id="GO:0042284">
    <property type="term" value="F:sphingolipid delta-4 desaturase activity"/>
    <property type="evidence" value="ECO:0007669"/>
    <property type="project" value="UniProtKB-UniRule"/>
</dbReference>
<dbReference type="HOGENOM" id="CLU_032156_0_0_1"/>
<reference evidence="12" key="1">
    <citation type="submission" date="2007-07" db="EMBL/GenBank/DDBJ databases">
        <title>PCAP assembly of the Caenorhabditis remanei genome.</title>
        <authorList>
            <consortium name="The Caenorhabditis remanei Sequencing Consortium"/>
            <person name="Wilson R.K."/>
        </authorList>
    </citation>
    <scope>NUCLEOTIDE SEQUENCE [LARGE SCALE GENOMIC DNA]</scope>
    <source>
        <strain evidence="12">PB4641</strain>
    </source>
</reference>
<dbReference type="InterPro" id="IPR005804">
    <property type="entry name" value="FA_desaturase_dom"/>
</dbReference>
<evidence type="ECO:0000256" key="4">
    <source>
        <dbReference type="ARBA" id="ARBA00022692"/>
    </source>
</evidence>
<dbReference type="Pfam" id="PF08557">
    <property type="entry name" value="Lipid_DES"/>
    <property type="match status" value="1"/>
</dbReference>
<dbReference type="PIRSF" id="PIRSF017228">
    <property type="entry name" value="Sphnglp_dlt4_des"/>
    <property type="match status" value="1"/>
</dbReference>
<dbReference type="GO" id="GO:0016020">
    <property type="term" value="C:membrane"/>
    <property type="evidence" value="ECO:0007669"/>
    <property type="project" value="UniProtKB-SubCell"/>
</dbReference>
<feature type="transmembrane region" description="Helical" evidence="10">
    <location>
        <begin position="201"/>
        <end position="220"/>
    </location>
</feature>
<dbReference type="FunCoup" id="E3M7I0">
    <property type="interactions" value="126"/>
</dbReference>
<dbReference type="OMA" id="KEFYETM"/>
<comment type="subcellular location">
    <subcellularLocation>
        <location evidence="1">Membrane</location>
        <topology evidence="1">Multi-pass membrane protein</topology>
    </subcellularLocation>
</comment>
<feature type="transmembrane region" description="Helical" evidence="10">
    <location>
        <begin position="226"/>
        <end position="246"/>
    </location>
</feature>
<dbReference type="Proteomes" id="UP000008281">
    <property type="component" value="Unassembled WGS sequence"/>
</dbReference>
<evidence type="ECO:0000256" key="10">
    <source>
        <dbReference type="SAM" id="Phobius"/>
    </source>
</evidence>
<comment type="similarity">
    <text evidence="2 9">Belongs to the fatty acid desaturase type 1 family. DEGS subfamily.</text>
</comment>
<accession>E3M7I0</accession>
<evidence type="ECO:0000313" key="13">
    <source>
        <dbReference type="Proteomes" id="UP000008281"/>
    </source>
</evidence>
<evidence type="ECO:0000256" key="3">
    <source>
        <dbReference type="ARBA" id="ARBA00012021"/>
    </source>
</evidence>
<evidence type="ECO:0000256" key="5">
    <source>
        <dbReference type="ARBA" id="ARBA00022989"/>
    </source>
</evidence>
<dbReference type="InterPro" id="IPR013866">
    <property type="entry name" value="Sphingolipid_d4-desaturase_N"/>
</dbReference>
<dbReference type="GO" id="GO:0046513">
    <property type="term" value="P:ceramide biosynthetic process"/>
    <property type="evidence" value="ECO:0007669"/>
    <property type="project" value="TreeGrafter"/>
</dbReference>
<protein>
    <recommendedName>
        <fullName evidence="3">sphingolipid 4-desaturase</fullName>
        <ecNumber evidence="3">1.14.19.17</ecNumber>
    </recommendedName>
</protein>
<feature type="transmembrane region" description="Helical" evidence="10">
    <location>
        <begin position="123"/>
        <end position="140"/>
    </location>
</feature>
<feature type="transmembrane region" description="Helical" evidence="10">
    <location>
        <begin position="82"/>
        <end position="103"/>
    </location>
</feature>
<dbReference type="AlphaFoldDB" id="E3M7I0"/>
<dbReference type="PANTHER" id="PTHR12879">
    <property type="entry name" value="SPHINGOLIPID DELTA 4 DESATURASE/C-4 HYDROXYLASE PROTEIN DES2"/>
    <property type="match status" value="1"/>
</dbReference>
<dbReference type="InParanoid" id="E3M7I0"/>
<evidence type="ECO:0000313" key="12">
    <source>
        <dbReference type="EMBL" id="EFO93800.1"/>
    </source>
</evidence>
<evidence type="ECO:0000259" key="11">
    <source>
        <dbReference type="SMART" id="SM01269"/>
    </source>
</evidence>
<dbReference type="Pfam" id="PF00487">
    <property type="entry name" value="FA_desaturase"/>
    <property type="match status" value="1"/>
</dbReference>
<feature type="domain" description="Sphingolipid delta4-desaturase N-terminal" evidence="11">
    <location>
        <begin position="6"/>
        <end position="44"/>
    </location>
</feature>
<dbReference type="InterPro" id="IPR011388">
    <property type="entry name" value="DES1/DES2"/>
</dbReference>
<organism evidence="13">
    <name type="scientific">Caenorhabditis remanei</name>
    <name type="common">Caenorhabditis vulgaris</name>
    <dbReference type="NCBI Taxonomy" id="31234"/>
    <lineage>
        <taxon>Eukaryota</taxon>
        <taxon>Metazoa</taxon>
        <taxon>Ecdysozoa</taxon>
        <taxon>Nematoda</taxon>
        <taxon>Chromadorea</taxon>
        <taxon>Rhabditida</taxon>
        <taxon>Rhabditina</taxon>
        <taxon>Rhabditomorpha</taxon>
        <taxon>Rhabditoidea</taxon>
        <taxon>Rhabditidae</taxon>
        <taxon>Peloderinae</taxon>
        <taxon>Caenorhabditis</taxon>
    </lineage>
</organism>
<name>E3M7I0_CAERE</name>
<feature type="transmembrane region" description="Helical" evidence="10">
    <location>
        <begin position="43"/>
        <end position="62"/>
    </location>
</feature>
<gene>
    <name evidence="12" type="ORF">CRE_12734</name>
</gene>
<keyword evidence="7 9" id="KW-0443">Lipid metabolism</keyword>
<evidence type="ECO:0000256" key="2">
    <source>
        <dbReference type="ARBA" id="ARBA00006146"/>
    </source>
</evidence>
<keyword evidence="4 10" id="KW-0812">Transmembrane</keyword>
<evidence type="ECO:0000256" key="6">
    <source>
        <dbReference type="ARBA" id="ARBA00023002"/>
    </source>
</evidence>
<evidence type="ECO:0000256" key="8">
    <source>
        <dbReference type="ARBA" id="ARBA00023136"/>
    </source>
</evidence>
<dbReference type="EC" id="1.14.19.17" evidence="3"/>
<dbReference type="STRING" id="31234.E3M7I0"/>
<dbReference type="CDD" id="cd03508">
    <property type="entry name" value="Delta4-sphingolipid-FADS-like"/>
    <property type="match status" value="1"/>
</dbReference>
<keyword evidence="13" id="KW-1185">Reference proteome</keyword>
<keyword evidence="5 10" id="KW-1133">Transmembrane helix</keyword>